<dbReference type="EMBL" id="UGQF01000001">
    <property type="protein sequence ID" value="STZ03284.1"/>
    <property type="molecule type" value="Genomic_DNA"/>
</dbReference>
<evidence type="ECO:0000313" key="4">
    <source>
        <dbReference type="EMBL" id="OPH39888.1"/>
    </source>
</evidence>
<sequence length="284" mass="31775">MAITKQEVNNETTIEKNKSTAETSVATEDGGNKIKLSKPSLSKSKSLTKNKVKTKTKKHTSKNKKPAFDSKKFMAEVNSLNAQNYGSAPLPVKIFILVMMVVLILVLAWVLLISKKLDEIKAAEAQQVTLLEQYREKESKARHLKAYEDQVAQMKRDFADLLNQLPKDTRVPELVDGINMVGSGSGLRFQDISVQPEVEQEFFIEQPIQIIGLGDYHQFGSFVSGIAALPRIITMHDFEIKNPQPSLDRMPELQLVLQTKTYRSKEVDLNATAGEVKSTEGEVK</sequence>
<dbReference type="Gene3D" id="3.30.70.60">
    <property type="match status" value="1"/>
</dbReference>
<dbReference type="Proteomes" id="UP000254618">
    <property type="component" value="Unassembled WGS sequence"/>
</dbReference>
<evidence type="ECO:0000313" key="7">
    <source>
        <dbReference type="Proteomes" id="UP000254618"/>
    </source>
</evidence>
<feature type="coiled-coil region" evidence="1">
    <location>
        <begin position="120"/>
        <end position="164"/>
    </location>
</feature>
<dbReference type="Gene3D" id="1.10.287.540">
    <property type="entry name" value="Helix hairpin bin"/>
    <property type="match status" value="1"/>
</dbReference>
<feature type="compositionally biased region" description="Polar residues" evidence="2">
    <location>
        <begin position="1"/>
        <end position="12"/>
    </location>
</feature>
<organism evidence="5 7">
    <name type="scientific">Moraxella equi</name>
    <dbReference type="NCBI Taxonomy" id="60442"/>
    <lineage>
        <taxon>Bacteria</taxon>
        <taxon>Pseudomonadati</taxon>
        <taxon>Pseudomonadota</taxon>
        <taxon>Gammaproteobacteria</taxon>
        <taxon>Moraxellales</taxon>
        <taxon>Moraxellaceae</taxon>
        <taxon>Moraxella</taxon>
    </lineage>
</organism>
<dbReference type="InterPro" id="IPR007445">
    <property type="entry name" value="PilO"/>
</dbReference>
<evidence type="ECO:0000313" key="6">
    <source>
        <dbReference type="Proteomes" id="UP000190777"/>
    </source>
</evidence>
<feature type="compositionally biased region" description="Low complexity" evidence="2">
    <location>
        <begin position="33"/>
        <end position="45"/>
    </location>
</feature>
<evidence type="ECO:0000256" key="1">
    <source>
        <dbReference type="SAM" id="Coils"/>
    </source>
</evidence>
<dbReference type="Pfam" id="PF04350">
    <property type="entry name" value="PilO"/>
    <property type="match status" value="1"/>
</dbReference>
<dbReference type="GO" id="GO:0043107">
    <property type="term" value="P:type IV pilus-dependent motility"/>
    <property type="evidence" value="ECO:0007669"/>
    <property type="project" value="InterPro"/>
</dbReference>
<keyword evidence="3" id="KW-0812">Transmembrane</keyword>
<evidence type="ECO:0000313" key="5">
    <source>
        <dbReference type="EMBL" id="STZ03284.1"/>
    </source>
</evidence>
<dbReference type="PANTHER" id="PTHR39555">
    <property type="entry name" value="FIMBRIAL ASSEMBLY PROTEIN PILO-LIKE PROTEIN-RELATED"/>
    <property type="match status" value="1"/>
</dbReference>
<evidence type="ECO:0000256" key="3">
    <source>
        <dbReference type="SAM" id="Phobius"/>
    </source>
</evidence>
<dbReference type="InterPro" id="IPR014717">
    <property type="entry name" value="Transl_elong_EF1B/ribsomal_bS6"/>
</dbReference>
<dbReference type="GO" id="GO:0043683">
    <property type="term" value="P:type IV pilus assembly"/>
    <property type="evidence" value="ECO:0007669"/>
    <property type="project" value="InterPro"/>
</dbReference>
<keyword evidence="6" id="KW-1185">Reference proteome</keyword>
<feature type="compositionally biased region" description="Basic residues" evidence="2">
    <location>
        <begin position="46"/>
        <end position="65"/>
    </location>
</feature>
<gene>
    <name evidence="4" type="ORF">B5J93_01825</name>
    <name evidence="5" type="ORF">NCTC11012_01526</name>
</gene>
<accession>A0A378QSL0</accession>
<keyword evidence="3" id="KW-0472">Membrane</keyword>
<dbReference type="AlphaFoldDB" id="A0A378QSL0"/>
<keyword evidence="3" id="KW-1133">Transmembrane helix</keyword>
<reference evidence="4 6" key="1">
    <citation type="submission" date="2017-03" db="EMBL/GenBank/DDBJ databases">
        <title>Draft genome sequence of Moraxella equi CCUG 4950T type strain.</title>
        <authorList>
            <person name="Salva-Serra F."/>
            <person name="Engstrom-Jakobsson H."/>
            <person name="Thorell K."/>
            <person name="Jaen-Luchoro D."/>
            <person name="Gonzales-Siles L."/>
            <person name="Karlsson R."/>
            <person name="Yazdan S."/>
            <person name="Boulund F."/>
            <person name="Johnning A."/>
            <person name="Engstrand L."/>
            <person name="Kristiansson E."/>
            <person name="Moore E."/>
        </authorList>
    </citation>
    <scope>NUCLEOTIDE SEQUENCE [LARGE SCALE GENOMIC DNA]</scope>
    <source>
        <strain evidence="4 6">CCUG 4950</strain>
    </source>
</reference>
<feature type="region of interest" description="Disordered" evidence="2">
    <location>
        <begin position="1"/>
        <end position="66"/>
    </location>
</feature>
<proteinExistence type="predicted"/>
<keyword evidence="1" id="KW-0175">Coiled coil</keyword>
<protein>
    <submittedName>
        <fullName evidence="5">Pilus assembly protein, PilO</fullName>
    </submittedName>
</protein>
<dbReference type="Proteomes" id="UP000190777">
    <property type="component" value="Unassembled WGS sequence"/>
</dbReference>
<dbReference type="RefSeq" id="WP_079324158.1">
    <property type="nucleotide sequence ID" value="NZ_MXAP01000019.1"/>
</dbReference>
<evidence type="ECO:0000256" key="2">
    <source>
        <dbReference type="SAM" id="MobiDB-lite"/>
    </source>
</evidence>
<dbReference type="EMBL" id="MXAP01000019">
    <property type="protein sequence ID" value="OPH39888.1"/>
    <property type="molecule type" value="Genomic_DNA"/>
</dbReference>
<feature type="transmembrane region" description="Helical" evidence="3">
    <location>
        <begin position="94"/>
        <end position="113"/>
    </location>
</feature>
<name>A0A378QSL0_9GAMM</name>
<reference evidence="5 7" key="2">
    <citation type="submission" date="2018-06" db="EMBL/GenBank/DDBJ databases">
        <authorList>
            <consortium name="Pathogen Informatics"/>
            <person name="Doyle S."/>
        </authorList>
    </citation>
    <scope>NUCLEOTIDE SEQUENCE [LARGE SCALE GENOMIC DNA]</scope>
    <source>
        <strain evidence="5 7">NCTC11012</strain>
    </source>
</reference>
<dbReference type="PANTHER" id="PTHR39555:SF1">
    <property type="entry name" value="TYPE IV PILUS INNER MEMBRANE COMPONENT PILO"/>
    <property type="match status" value="1"/>
</dbReference>